<protein>
    <submittedName>
        <fullName evidence="1">Uncharacterized protein</fullName>
    </submittedName>
</protein>
<organism evidence="1 2">
    <name type="scientific">Kineosporia babensis</name>
    <dbReference type="NCBI Taxonomy" id="499548"/>
    <lineage>
        <taxon>Bacteria</taxon>
        <taxon>Bacillati</taxon>
        <taxon>Actinomycetota</taxon>
        <taxon>Actinomycetes</taxon>
        <taxon>Kineosporiales</taxon>
        <taxon>Kineosporiaceae</taxon>
        <taxon>Kineosporia</taxon>
    </lineage>
</organism>
<name>A0A9X1NKU2_9ACTN</name>
<comment type="caution">
    <text evidence="1">The sequence shown here is derived from an EMBL/GenBank/DDBJ whole genome shotgun (WGS) entry which is preliminary data.</text>
</comment>
<dbReference type="RefSeq" id="WP_231449703.1">
    <property type="nucleotide sequence ID" value="NZ_JAJOMB010000035.1"/>
</dbReference>
<dbReference type="AlphaFoldDB" id="A0A9X1NKU2"/>
<evidence type="ECO:0000313" key="2">
    <source>
        <dbReference type="Proteomes" id="UP001138997"/>
    </source>
</evidence>
<proteinExistence type="predicted"/>
<gene>
    <name evidence="1" type="ORF">LR394_38750</name>
</gene>
<dbReference type="Proteomes" id="UP001138997">
    <property type="component" value="Unassembled WGS sequence"/>
</dbReference>
<dbReference type="EMBL" id="JAJOMB010000035">
    <property type="protein sequence ID" value="MCD5316852.1"/>
    <property type="molecule type" value="Genomic_DNA"/>
</dbReference>
<evidence type="ECO:0000313" key="1">
    <source>
        <dbReference type="EMBL" id="MCD5316852.1"/>
    </source>
</evidence>
<sequence>MDIASLVSAVAATTGAALAGVSVYISGRRDESKWRREVLLETCEAFLNASFETARAGRQLAGFPAPRDAVTRDEPELRISMAYRAKMDLMTRLRILADENVITAAEDVHLADMRFLDAVSGWNTAPSIEEFDAVRAHVQDEQGRFITATRSLLHIKGRTVRVRNISRPRPITS</sequence>
<keyword evidence="2" id="KW-1185">Reference proteome</keyword>
<accession>A0A9X1NKU2</accession>
<reference evidence="1" key="1">
    <citation type="submission" date="2021-11" db="EMBL/GenBank/DDBJ databases">
        <title>Streptomyces corallinus and Kineosporia corallina sp. nov., two new coral-derived marine actinobacteria.</title>
        <authorList>
            <person name="Buangrab K."/>
            <person name="Sutthacheep M."/>
            <person name="Yeemin T."/>
            <person name="Harunari E."/>
            <person name="Igarashi Y."/>
            <person name="Sripreechasak P."/>
            <person name="Kanchanasin P."/>
            <person name="Tanasupawat S."/>
            <person name="Phongsopitanun W."/>
        </authorList>
    </citation>
    <scope>NUCLEOTIDE SEQUENCE</scope>
    <source>
        <strain evidence="1">JCM 31032</strain>
    </source>
</reference>